<sequence length="376" mass="37853">SAVASLAVRAERLVRAVDAISAGVADTAAMLSPGRRVLQIPGPEADLSGAAADVRSIGREMDSNFNSSELIPPAERPATSNSPTRRVQADGSLAVHYDPQGLMAGRVPSPPGSPRRNAAAPSGQGGIITSSRHPSPLRDLLGGGNTGSRPVSASTEFTTLDRSVFATAGGIAAAADGKVSATTMTAETIAAAAMRSPRRSPRLRKSRSMRGLTAGVAAPGVNSVQVLLSSGLPGGRLVRDEPRSYGHVGSRLHEETASTMAKKRKPGTPAAATSATAGMATTSSGRCPTAELTPLGPSGLRVLPPGPPPPAVVTSAWPHVPATMLPSSSAGGAGGPHTADLLMRRGEVPDPTIPLETTIEIAPPAAAAAQQAPVVA</sequence>
<evidence type="ECO:0000313" key="2">
    <source>
        <dbReference type="EMBL" id="GLI60453.1"/>
    </source>
</evidence>
<evidence type="ECO:0000313" key="3">
    <source>
        <dbReference type="Proteomes" id="UP001165090"/>
    </source>
</evidence>
<reference evidence="2 3" key="1">
    <citation type="journal article" date="2023" name="IScience">
        <title>Expanded male sex-determining region conserved during the evolution of homothallism in the green alga Volvox.</title>
        <authorList>
            <person name="Yamamoto K."/>
            <person name="Matsuzaki R."/>
            <person name="Mahakham W."/>
            <person name="Heman W."/>
            <person name="Sekimoto H."/>
            <person name="Kawachi M."/>
            <person name="Minakuchi Y."/>
            <person name="Toyoda A."/>
            <person name="Nozaki H."/>
        </authorList>
    </citation>
    <scope>NUCLEOTIDE SEQUENCE [LARGE SCALE GENOMIC DNA]</scope>
    <source>
        <strain evidence="2 3">NIES-4468</strain>
    </source>
</reference>
<feature type="compositionally biased region" description="Low complexity" evidence="1">
    <location>
        <begin position="267"/>
        <end position="285"/>
    </location>
</feature>
<organism evidence="2 3">
    <name type="scientific">Volvox africanus</name>
    <dbReference type="NCBI Taxonomy" id="51714"/>
    <lineage>
        <taxon>Eukaryota</taxon>
        <taxon>Viridiplantae</taxon>
        <taxon>Chlorophyta</taxon>
        <taxon>core chlorophytes</taxon>
        <taxon>Chlorophyceae</taxon>
        <taxon>CS clade</taxon>
        <taxon>Chlamydomonadales</taxon>
        <taxon>Volvocaceae</taxon>
        <taxon>Volvox</taxon>
    </lineage>
</organism>
<evidence type="ECO:0000256" key="1">
    <source>
        <dbReference type="SAM" id="MobiDB-lite"/>
    </source>
</evidence>
<feature type="region of interest" description="Disordered" evidence="1">
    <location>
        <begin position="97"/>
        <end position="153"/>
    </location>
</feature>
<name>A0ABQ5RS85_9CHLO</name>
<accession>A0ABQ5RS85</accession>
<comment type="caution">
    <text evidence="2">The sequence shown here is derived from an EMBL/GenBank/DDBJ whole genome shotgun (WGS) entry which is preliminary data.</text>
</comment>
<feature type="non-terminal residue" evidence="2">
    <location>
        <position position="1"/>
    </location>
</feature>
<proteinExistence type="predicted"/>
<dbReference type="Proteomes" id="UP001165090">
    <property type="component" value="Unassembled WGS sequence"/>
</dbReference>
<feature type="region of interest" description="Disordered" evidence="1">
    <location>
        <begin position="238"/>
        <end position="288"/>
    </location>
</feature>
<keyword evidence="3" id="KW-1185">Reference proteome</keyword>
<protein>
    <submittedName>
        <fullName evidence="2">Uncharacterized protein</fullName>
    </submittedName>
</protein>
<feature type="non-terminal residue" evidence="2">
    <location>
        <position position="376"/>
    </location>
</feature>
<gene>
    <name evidence="2" type="ORF">VaNZ11_002610</name>
</gene>
<dbReference type="EMBL" id="BSDZ01000008">
    <property type="protein sequence ID" value="GLI60453.1"/>
    <property type="molecule type" value="Genomic_DNA"/>
</dbReference>
<feature type="region of interest" description="Disordered" evidence="1">
    <location>
        <begin position="63"/>
        <end position="85"/>
    </location>
</feature>